<dbReference type="EMBL" id="CM040983">
    <property type="protein sequence ID" value="MCJ8735504.1"/>
    <property type="molecule type" value="Genomic_DNA"/>
</dbReference>
<reference evidence="1" key="1">
    <citation type="submission" date="2020-02" db="EMBL/GenBank/DDBJ databases">
        <title>Genome sequencing of the panga catfish, Pangasius djambal.</title>
        <authorList>
            <person name="Wen M."/>
            <person name="Zahm M."/>
            <person name="Roques C."/>
            <person name="Cabau C."/>
            <person name="Klopp C."/>
            <person name="Donnadieu C."/>
            <person name="Jouanno E."/>
            <person name="Avarre J.-C."/>
            <person name="Campet M."/>
            <person name="Ha T."/>
            <person name="Dugue R."/>
            <person name="Lampietro C."/>
            <person name="Louis A."/>
            <person name="Herpin A."/>
            <person name="Echchiki A."/>
            <person name="Berthelot C."/>
            <person name="Parey E."/>
            <person name="Roest-Crollius H."/>
            <person name="Braasch I."/>
            <person name="Postlethwait J.H."/>
            <person name="Bobe J."/>
            <person name="Montfort J."/>
            <person name="Bouchez O."/>
            <person name="Begum T."/>
            <person name="Schartl M."/>
            <person name="Gustiano R."/>
            <person name="Guiguen Y."/>
        </authorList>
    </citation>
    <scope>NUCLEOTIDE SEQUENCE</scope>
    <source>
        <strain evidence="1">Pdj_M5554</strain>
    </source>
</reference>
<evidence type="ECO:0000313" key="2">
    <source>
        <dbReference type="Proteomes" id="UP000830395"/>
    </source>
</evidence>
<proteinExistence type="predicted"/>
<name>A0ACC5YIF9_9TELE</name>
<gene>
    <name evidence="1" type="ORF">PDJAM_G00247750</name>
</gene>
<evidence type="ECO:0000313" key="1">
    <source>
        <dbReference type="EMBL" id="MCJ8735504.1"/>
    </source>
</evidence>
<organism evidence="1 2">
    <name type="scientific">Pangasius djambal</name>
    <dbReference type="NCBI Taxonomy" id="1691987"/>
    <lineage>
        <taxon>Eukaryota</taxon>
        <taxon>Metazoa</taxon>
        <taxon>Chordata</taxon>
        <taxon>Craniata</taxon>
        <taxon>Vertebrata</taxon>
        <taxon>Euteleostomi</taxon>
        <taxon>Actinopterygii</taxon>
        <taxon>Neopterygii</taxon>
        <taxon>Teleostei</taxon>
        <taxon>Ostariophysi</taxon>
        <taxon>Siluriformes</taxon>
        <taxon>Pangasiidae</taxon>
        <taxon>Pangasius</taxon>
    </lineage>
</organism>
<accession>A0ACC5YIF9</accession>
<keyword evidence="2" id="KW-1185">Reference proteome</keyword>
<sequence>MKSAEDSSRCFRTSRTQAPDLAGSQDGQMETCSTLDKQTFSSMGHAFPVDEQNVGFQMRPLKEEPEDEDYLSGGASSLVGHIILNKGFLKNPIKKEDHEEKDYLYCEDCRAFFINECEDGVEDIEWPVQSFDLNATENLWDELECCLQPRPPCPISVPVLTNALVAD</sequence>
<protein>
    <submittedName>
        <fullName evidence="1">Uncharacterized protein</fullName>
    </submittedName>
</protein>
<comment type="caution">
    <text evidence="1">The sequence shown here is derived from an EMBL/GenBank/DDBJ whole genome shotgun (WGS) entry which is preliminary data.</text>
</comment>
<dbReference type="Proteomes" id="UP000830395">
    <property type="component" value="Chromosome 9"/>
</dbReference>